<dbReference type="CDD" id="cd22191">
    <property type="entry name" value="DPBB_RlpA_EXP_N-like"/>
    <property type="match status" value="1"/>
</dbReference>
<dbReference type="InterPro" id="IPR036908">
    <property type="entry name" value="RlpA-like_sf"/>
</dbReference>
<dbReference type="AlphaFoldDB" id="E9DVX0"/>
<accession>E9DVX0</accession>
<gene>
    <name evidence="2" type="ORF">MAC_01768</name>
</gene>
<evidence type="ECO:0000313" key="3">
    <source>
        <dbReference type="Proteomes" id="UP000002499"/>
    </source>
</evidence>
<keyword evidence="1" id="KW-0732">Signal</keyword>
<evidence type="ECO:0000313" key="2">
    <source>
        <dbReference type="EMBL" id="EFY92167.1"/>
    </source>
</evidence>
<dbReference type="HOGENOM" id="CLU_047639_6_2_1"/>
<dbReference type="Proteomes" id="UP000002499">
    <property type="component" value="Unassembled WGS sequence"/>
</dbReference>
<dbReference type="Gene3D" id="2.40.40.10">
    <property type="entry name" value="RlpA-like domain"/>
    <property type="match status" value="1"/>
</dbReference>
<dbReference type="PANTHER" id="PTHR31836:SF28">
    <property type="entry name" value="SRCR DOMAIN-CONTAINING PROTEIN-RELATED"/>
    <property type="match status" value="1"/>
</dbReference>
<dbReference type="OrthoDB" id="406505at2759"/>
<dbReference type="EMBL" id="GL698477">
    <property type="protein sequence ID" value="EFY92167.1"/>
    <property type="molecule type" value="Genomic_DNA"/>
</dbReference>
<organism evidence="3">
    <name type="scientific">Metarhizium acridum (strain CQMa 102)</name>
    <dbReference type="NCBI Taxonomy" id="655827"/>
    <lineage>
        <taxon>Eukaryota</taxon>
        <taxon>Fungi</taxon>
        <taxon>Dikarya</taxon>
        <taxon>Ascomycota</taxon>
        <taxon>Pezizomycotina</taxon>
        <taxon>Sordariomycetes</taxon>
        <taxon>Hypocreomycetidae</taxon>
        <taxon>Hypocreales</taxon>
        <taxon>Clavicipitaceae</taxon>
        <taxon>Metarhizium</taxon>
    </lineage>
</organism>
<dbReference type="STRING" id="655827.E9DVX0"/>
<dbReference type="OMA" id="INATWDF"/>
<protein>
    <submittedName>
        <fullName evidence="2">Riboflavine-aldehyde-forming enzyme</fullName>
    </submittedName>
</protein>
<dbReference type="SUPFAM" id="SSF50685">
    <property type="entry name" value="Barwin-like endoglucanases"/>
    <property type="match status" value="1"/>
</dbReference>
<dbReference type="PANTHER" id="PTHR31836">
    <property type="match status" value="1"/>
</dbReference>
<proteinExistence type="predicted"/>
<reference evidence="2 3" key="1">
    <citation type="journal article" date="2011" name="PLoS Genet.">
        <title>Genome sequencing and comparative transcriptomics of the model entomopathogenic fungi Metarhizium anisopliae and M. acridum.</title>
        <authorList>
            <person name="Gao Q."/>
            <person name="Jin K."/>
            <person name="Ying S.H."/>
            <person name="Zhang Y."/>
            <person name="Xiao G."/>
            <person name="Shang Y."/>
            <person name="Duan Z."/>
            <person name="Hu X."/>
            <person name="Xie X.Q."/>
            <person name="Zhou G."/>
            <person name="Peng G."/>
            <person name="Luo Z."/>
            <person name="Huang W."/>
            <person name="Wang B."/>
            <person name="Fang W."/>
            <person name="Wang S."/>
            <person name="Zhong Y."/>
            <person name="Ma L.J."/>
            <person name="St Leger R.J."/>
            <person name="Zhao G.P."/>
            <person name="Pei Y."/>
            <person name="Feng M.G."/>
            <person name="Xia Y."/>
            <person name="Wang C."/>
        </authorList>
    </citation>
    <scope>NUCLEOTIDE SEQUENCE [LARGE SCALE GENOMIC DNA]</scope>
    <source>
        <strain evidence="2 3">CQMa 102</strain>
    </source>
</reference>
<name>E9DVX0_METAQ</name>
<evidence type="ECO:0000256" key="1">
    <source>
        <dbReference type="ARBA" id="ARBA00022729"/>
    </source>
</evidence>
<keyword evidence="3" id="KW-1185">Reference proteome</keyword>
<sequence>MFNSFFTSLHFSFSSLGENRAHLHLIAAAPVENDTTNRLLTRGLKSGKVTYHDPDLGACGEKYGEADLVAALAKELIANEDKCGHRPRAGYRGRTIEVEAVDKCMSCGPNDLDLSPAAFRKVIGDTGIGRLQAQWDWI</sequence>
<dbReference type="InParanoid" id="E9DVX0"/>
<dbReference type="InterPro" id="IPR051477">
    <property type="entry name" value="Expansin_CellWall"/>
</dbReference>